<keyword evidence="2" id="KW-1185">Reference proteome</keyword>
<dbReference type="RefSeq" id="WP_069115889.1">
    <property type="nucleotide sequence ID" value="NZ_CP017015.1"/>
</dbReference>
<dbReference type="OrthoDB" id="388703at2"/>
<dbReference type="EMBL" id="CP017015">
    <property type="protein sequence ID" value="AOG60112.1"/>
    <property type="molecule type" value="Genomic_DNA"/>
</dbReference>
<organism evidence="1 2">
    <name type="scientific">Spiroplasma helicoides</name>
    <dbReference type="NCBI Taxonomy" id="216938"/>
    <lineage>
        <taxon>Bacteria</taxon>
        <taxon>Bacillati</taxon>
        <taxon>Mycoplasmatota</taxon>
        <taxon>Mollicutes</taxon>
        <taxon>Entomoplasmatales</taxon>
        <taxon>Spiroplasmataceae</taxon>
        <taxon>Spiroplasma</taxon>
    </lineage>
</organism>
<name>A0A1B3SJK8_9MOLU</name>
<sequence>MFLRNTGDIGYYLKRTSLIKYLDERNLRWKTRFLIKRLGKKINDTSVFISFKYWVLWRWIYKNFDFTEKFMITLRKNIKKLDLNISSREETFLNEMDELLFNSWRPLKEVPVKFELSKKEKVNLVQSNINIHKVTTINLEPKLKMKGQFDAYFSNQKIYLTDSNQVLKFEIRYKEIKQIVPKRYGVLVELHTGTYLFRGKNRLLTYVLIQRMVPELNLNIAEIDNLYDYFDFANNFLSRIN</sequence>
<evidence type="ECO:0000313" key="2">
    <source>
        <dbReference type="Proteomes" id="UP000094378"/>
    </source>
</evidence>
<dbReference type="AlphaFoldDB" id="A0A1B3SJK8"/>
<proteinExistence type="predicted"/>
<dbReference type="STRING" id="216938.SHELI_v1c01570"/>
<evidence type="ECO:0000313" key="1">
    <source>
        <dbReference type="EMBL" id="AOG60112.1"/>
    </source>
</evidence>
<accession>A0A1B3SJK8</accession>
<protein>
    <submittedName>
        <fullName evidence="1">Uncharacterized protein</fullName>
    </submittedName>
</protein>
<gene>
    <name evidence="1" type="ORF">SHELI_v1c01570</name>
</gene>
<dbReference type="Proteomes" id="UP000094378">
    <property type="component" value="Chromosome"/>
</dbReference>
<reference evidence="1 2" key="1">
    <citation type="submission" date="2016-08" db="EMBL/GenBank/DDBJ databases">
        <title>Complete genome sequence of Spiroplasma helicoides TABS-2 (DSM 22551).</title>
        <authorList>
            <person name="Shen W.-Y."/>
            <person name="Lo W.-S."/>
            <person name="Lai Y.-C."/>
            <person name="Kuo C.-H."/>
        </authorList>
    </citation>
    <scope>NUCLEOTIDE SEQUENCE [LARGE SCALE GENOMIC DNA]</scope>
    <source>
        <strain evidence="1 2">TABS-2</strain>
    </source>
</reference>
<dbReference type="KEGG" id="shj:SHELI_v1c01570"/>